<evidence type="ECO:0000313" key="2">
    <source>
        <dbReference type="EMBL" id="MDW6020001.1"/>
    </source>
</evidence>
<keyword evidence="1" id="KW-0812">Transmembrane</keyword>
<dbReference type="EMBL" id="JAWRCN010000002">
    <property type="protein sequence ID" value="MDW6020001.1"/>
    <property type="molecule type" value="Genomic_DNA"/>
</dbReference>
<dbReference type="RefSeq" id="WP_102942389.1">
    <property type="nucleotide sequence ID" value="NZ_AP024894.1"/>
</dbReference>
<name>A0ABU4INC0_9VIBR</name>
<sequence length="102" mass="12086">MINIEDIFKKDGVLYRNGKYFIFHKTMWGRVMVEKYSSGYKCKPELYPHYISIFLSSLFIFIKPAGTFIFYLSTFMLIFGLVAVVKTLKRKKYVESVINENM</sequence>
<gene>
    <name evidence="2" type="ORF">SBW85_20055</name>
</gene>
<evidence type="ECO:0000313" key="3">
    <source>
        <dbReference type="Proteomes" id="UP001272325"/>
    </source>
</evidence>
<comment type="caution">
    <text evidence="2">The sequence shown here is derived from an EMBL/GenBank/DDBJ whole genome shotgun (WGS) entry which is preliminary data.</text>
</comment>
<reference evidence="2 3" key="1">
    <citation type="submission" date="2023-11" db="EMBL/GenBank/DDBJ databases">
        <title>Plant-associative lifestyle of Vibrio porteresiae and its evolutionary dynamics.</title>
        <authorList>
            <person name="Rameshkumar N."/>
            <person name="Kirti K."/>
        </authorList>
    </citation>
    <scope>NUCLEOTIDE SEQUENCE [LARGE SCALE GENOMIC DNA]</scope>
    <source>
        <strain evidence="2 3">MSSRF60</strain>
    </source>
</reference>
<dbReference type="Proteomes" id="UP001272325">
    <property type="component" value="Unassembled WGS sequence"/>
</dbReference>
<protein>
    <submittedName>
        <fullName evidence="2">Uncharacterized protein</fullName>
    </submittedName>
</protein>
<accession>A0ABU4INC0</accession>
<proteinExistence type="predicted"/>
<feature type="transmembrane region" description="Helical" evidence="1">
    <location>
        <begin position="68"/>
        <end position="85"/>
    </location>
</feature>
<evidence type="ECO:0000256" key="1">
    <source>
        <dbReference type="SAM" id="Phobius"/>
    </source>
</evidence>
<organism evidence="2 3">
    <name type="scientific">Vibrio plantisponsor</name>
    <dbReference type="NCBI Taxonomy" id="664643"/>
    <lineage>
        <taxon>Bacteria</taxon>
        <taxon>Pseudomonadati</taxon>
        <taxon>Pseudomonadota</taxon>
        <taxon>Gammaproteobacteria</taxon>
        <taxon>Vibrionales</taxon>
        <taxon>Vibrionaceae</taxon>
        <taxon>Vibrio</taxon>
    </lineage>
</organism>
<keyword evidence="1" id="KW-0472">Membrane</keyword>
<keyword evidence="3" id="KW-1185">Reference proteome</keyword>
<keyword evidence="1" id="KW-1133">Transmembrane helix</keyword>
<feature type="transmembrane region" description="Helical" evidence="1">
    <location>
        <begin position="46"/>
        <end position="62"/>
    </location>
</feature>